<comment type="caution">
    <text evidence="1">The sequence shown here is derived from an EMBL/GenBank/DDBJ whole genome shotgun (WGS) entry which is preliminary data.</text>
</comment>
<dbReference type="RefSeq" id="WP_182340258.1">
    <property type="nucleotide sequence ID" value="NZ_JACGXS010000009.1"/>
</dbReference>
<dbReference type="InterPro" id="IPR027417">
    <property type="entry name" value="P-loop_NTPase"/>
</dbReference>
<sequence>MSTVDPKTHQSLNELRGHAKAWRRAKADELFRLIVLGSDHATLTLISHDLSEILGEFEKTRKRDLGYLLQQALQRGPRHAPAQNISFNPTPAASAFEVYEMRMDDLADKHIFQWATFYKDNCAFIFKDVVSQLPTMHDYTDVEERIQLIFSNHSHDIFSRGYSRVLERGLAHEIGLAKSLRGLQQFLHVIVGLLRDQREGAPSRAQAAMYWDIASAMITGVLLGYRRVVVDELVGREVLNDYLTAWLPMLGFCRGRHAVMLADPGESALIGSEAAVFSLLLGVDRWTSQAATPPVMPKYSRVIIGLSRLDVTYSVGVDRVSQDVGATAFFAGPLLHKSDLENAVALGLTIVAELTKSTREWVDTSCTHEVVDSSDAQGQITNFSTLAETVAAALTMRSAPVTSQSLSGRLPRNYASDFPLDDPLFREGQFEVERHSVNRIIQGLQRGIGAYVWCSVRRSGKTTSAEAVAGAAGDRMVIVQSMDHRPNSPEVNLLSSRVRMAFEAGNAIPETFFSELVKDCVVATTQANAPRRNLVLIIDEYESLFETIDTYTRRDPDLKALVSLPLISQMLGFSMKNTLLFMGQRPDAHMILLSQNQLSPNVRQYAFPLFEHQPGAPSEFATLVSRVLSENLRVNDAFIEAVYQETKGHPYLTVNVLVDFCDWLMESTTFELGVELSAKYFHDFSRERLDIAALRNSPHYRLFHKMLAEFSSETSREQEPWLYAVTSILREIVKRHPKRMNCSLAAFDQLAKPYEDLARTPARQLLSSAAMANFLHETNGAVYAGIPLMARLAASATTRSLT</sequence>
<accession>A0A7W3FPR6</accession>
<keyword evidence="2" id="KW-1185">Reference proteome</keyword>
<gene>
    <name evidence="1" type="ORF">H4O11_15035</name>
</gene>
<evidence type="ECO:0000313" key="2">
    <source>
        <dbReference type="Proteomes" id="UP000547058"/>
    </source>
</evidence>
<protein>
    <submittedName>
        <fullName evidence="1">Uncharacterized protein</fullName>
    </submittedName>
</protein>
<dbReference type="EMBL" id="JACGXS010000009">
    <property type="protein sequence ID" value="MBA8683112.1"/>
    <property type="molecule type" value="Genomic_DNA"/>
</dbReference>
<organism evidence="1 2">
    <name type="scientific">Stenotrophomonas tumulicola</name>
    <dbReference type="NCBI Taxonomy" id="1685415"/>
    <lineage>
        <taxon>Bacteria</taxon>
        <taxon>Pseudomonadati</taxon>
        <taxon>Pseudomonadota</taxon>
        <taxon>Gammaproteobacteria</taxon>
        <taxon>Lysobacterales</taxon>
        <taxon>Lysobacteraceae</taxon>
        <taxon>Stenotrophomonas</taxon>
    </lineage>
</organism>
<dbReference type="Proteomes" id="UP000547058">
    <property type="component" value="Unassembled WGS sequence"/>
</dbReference>
<evidence type="ECO:0000313" key="1">
    <source>
        <dbReference type="EMBL" id="MBA8683112.1"/>
    </source>
</evidence>
<name>A0A7W3FPR6_9GAMM</name>
<dbReference type="SUPFAM" id="SSF52540">
    <property type="entry name" value="P-loop containing nucleoside triphosphate hydrolases"/>
    <property type="match status" value="1"/>
</dbReference>
<dbReference type="AlphaFoldDB" id="A0A7W3FPR6"/>
<proteinExistence type="predicted"/>
<reference evidence="1 2" key="1">
    <citation type="submission" date="2020-08" db="EMBL/GenBank/DDBJ databases">
        <title>Stenotrophomonas tumulicola JCM 30961.</title>
        <authorList>
            <person name="Deng Y."/>
        </authorList>
    </citation>
    <scope>NUCLEOTIDE SEQUENCE [LARGE SCALE GENOMIC DNA]</scope>
    <source>
        <strain evidence="1 2">JCM 30961</strain>
    </source>
</reference>